<dbReference type="Proteomes" id="UP000317371">
    <property type="component" value="Unassembled WGS sequence"/>
</dbReference>
<reference evidence="1 2" key="1">
    <citation type="submission" date="2019-06" db="EMBL/GenBank/DDBJ databases">
        <title>Genome sequence of Litorilinea aerophila BAA-2444.</title>
        <authorList>
            <person name="Maclea K.S."/>
            <person name="Maurais E.G."/>
            <person name="Iannazzi L.C."/>
        </authorList>
    </citation>
    <scope>NUCLEOTIDE SEQUENCE [LARGE SCALE GENOMIC DNA]</scope>
    <source>
        <strain evidence="1 2">ATCC BAA-2444</strain>
    </source>
</reference>
<dbReference type="AlphaFoldDB" id="A0A540VCD6"/>
<sequence length="489" mass="54688">MLDSCFCPLLPSFPHSPNLCQQVIKNRTQEPRGGYPMSQQIRRLSRRAFLQWTGAGTALALAACAPATVQSPGTGEQAPAQAKTLEFWMWNTFAPPADEIMEQKLREWAAANNVTIEISRDSDGNQQTKVMPALEAGTLPDALFVGSGPALLMMDAGGTRELTDLFAEIGEAHGGWLPKLTEYVTREGEVHFLPYSIDTPMVQYRQDIFEEAGIQVPEGQWTWQETRDLCLQAQQFTEEQGKKMVGWGFGVVKQQHDGWCHDLFRNMGADLWDETGQNIILAEQHMEEATKALNFAKEAWDMGLFPDDAASWDWSSNNKAYQEDQAILVINAASIYVWATQNKPELAEVTGLAPKPKDVRDTTNAGLRYTVVMTKDVRDEATTLDLIRALYDKEIYAPWLEAGFVANVLHEYDDLPMWTGKRAQFNLAAQLGVYGGYPAPYDNAAMADLLGPNDPIGTMTVRVLLDGWTPEEAILEADQFSKDVFRRYF</sequence>
<dbReference type="PANTHER" id="PTHR43649:SF12">
    <property type="entry name" value="DIACETYLCHITOBIOSE BINDING PROTEIN DASA"/>
    <property type="match status" value="1"/>
</dbReference>
<gene>
    <name evidence="1" type="ORF">FKZ61_16995</name>
</gene>
<keyword evidence="2" id="KW-1185">Reference proteome</keyword>
<dbReference type="Gene3D" id="3.40.190.10">
    <property type="entry name" value="Periplasmic binding protein-like II"/>
    <property type="match status" value="1"/>
</dbReference>
<organism evidence="1 2">
    <name type="scientific">Litorilinea aerophila</name>
    <dbReference type="NCBI Taxonomy" id="1204385"/>
    <lineage>
        <taxon>Bacteria</taxon>
        <taxon>Bacillati</taxon>
        <taxon>Chloroflexota</taxon>
        <taxon>Caldilineae</taxon>
        <taxon>Caldilineales</taxon>
        <taxon>Caldilineaceae</taxon>
        <taxon>Litorilinea</taxon>
    </lineage>
</organism>
<proteinExistence type="predicted"/>
<dbReference type="InterPro" id="IPR006059">
    <property type="entry name" value="SBP"/>
</dbReference>
<protein>
    <submittedName>
        <fullName evidence="1">Extracellular solute-binding protein</fullName>
    </submittedName>
</protein>
<dbReference type="SUPFAM" id="SSF53850">
    <property type="entry name" value="Periplasmic binding protein-like II"/>
    <property type="match status" value="1"/>
</dbReference>
<evidence type="ECO:0000313" key="2">
    <source>
        <dbReference type="Proteomes" id="UP000317371"/>
    </source>
</evidence>
<name>A0A540VCD6_9CHLR</name>
<evidence type="ECO:0000313" key="1">
    <source>
        <dbReference type="EMBL" id="TQE94428.1"/>
    </source>
</evidence>
<dbReference type="PROSITE" id="PS51318">
    <property type="entry name" value="TAT"/>
    <property type="match status" value="1"/>
</dbReference>
<accession>A0A540VCD6</accession>
<dbReference type="InterPro" id="IPR050490">
    <property type="entry name" value="Bact_solute-bd_prot1"/>
</dbReference>
<dbReference type="PANTHER" id="PTHR43649">
    <property type="entry name" value="ARABINOSE-BINDING PROTEIN-RELATED"/>
    <property type="match status" value="1"/>
</dbReference>
<dbReference type="Pfam" id="PF13416">
    <property type="entry name" value="SBP_bac_8"/>
    <property type="match status" value="1"/>
</dbReference>
<dbReference type="OrthoDB" id="144066at2"/>
<dbReference type="InterPro" id="IPR006311">
    <property type="entry name" value="TAT_signal"/>
</dbReference>
<comment type="caution">
    <text evidence="1">The sequence shown here is derived from an EMBL/GenBank/DDBJ whole genome shotgun (WGS) entry which is preliminary data.</text>
</comment>
<dbReference type="EMBL" id="VIGC01000024">
    <property type="protein sequence ID" value="TQE94428.1"/>
    <property type="molecule type" value="Genomic_DNA"/>
</dbReference>
<dbReference type="InParanoid" id="A0A540VCD6"/>